<evidence type="ECO:0000313" key="6">
    <source>
        <dbReference type="EnsemblMetazoa" id="GBRI020934-PA"/>
    </source>
</evidence>
<feature type="active site" description="Proton acceptor" evidence="4">
    <location>
        <position position="329"/>
    </location>
</feature>
<dbReference type="PANTHER" id="PTHR22589">
    <property type="entry name" value="CARNITINE O-ACYLTRANSFERASE"/>
    <property type="match status" value="1"/>
</dbReference>
<reference evidence="6" key="2">
    <citation type="submission" date="2020-05" db="UniProtKB">
        <authorList>
            <consortium name="EnsemblMetazoa"/>
        </authorList>
    </citation>
    <scope>IDENTIFICATION</scope>
    <source>
        <strain evidence="6">IAEA</strain>
    </source>
</reference>
<dbReference type="GO" id="GO:0008458">
    <property type="term" value="F:carnitine O-octanoyltransferase activity"/>
    <property type="evidence" value="ECO:0007669"/>
    <property type="project" value="TreeGrafter"/>
</dbReference>
<dbReference type="InterPro" id="IPR000542">
    <property type="entry name" value="Carn_acyl_trans"/>
</dbReference>
<dbReference type="AlphaFoldDB" id="A0A1A9WIF7"/>
<name>A0A1A9WIF7_9MUSC</name>
<dbReference type="InterPro" id="IPR039551">
    <property type="entry name" value="Cho/carn_acyl_trans"/>
</dbReference>
<dbReference type="Gene3D" id="3.30.559.10">
    <property type="entry name" value="Chloramphenicol acetyltransferase-like domain"/>
    <property type="match status" value="1"/>
</dbReference>
<evidence type="ECO:0000256" key="3">
    <source>
        <dbReference type="ARBA" id="ARBA00023315"/>
    </source>
</evidence>
<proteinExistence type="inferred from homology"/>
<protein>
    <recommendedName>
        <fullName evidence="5">Choline/carnitine acyltransferase domain-containing protein</fullName>
    </recommendedName>
</protein>
<dbReference type="PROSITE" id="PS00439">
    <property type="entry name" value="ACYLTRANSF_C_1"/>
    <property type="match status" value="1"/>
</dbReference>
<dbReference type="Proteomes" id="UP000091820">
    <property type="component" value="Unassembled WGS sequence"/>
</dbReference>
<keyword evidence="2" id="KW-0808">Transferase</keyword>
<dbReference type="PANTHER" id="PTHR22589:SF67">
    <property type="entry name" value="PEROXISOMAL CARNITINE O-OCTANOYLTRANSFERASE"/>
    <property type="match status" value="1"/>
</dbReference>
<reference evidence="7" key="1">
    <citation type="submission" date="2014-03" db="EMBL/GenBank/DDBJ databases">
        <authorList>
            <person name="Aksoy S."/>
            <person name="Warren W."/>
            <person name="Wilson R.K."/>
        </authorList>
    </citation>
    <scope>NUCLEOTIDE SEQUENCE [LARGE SCALE GENOMIC DNA]</scope>
    <source>
        <strain evidence="7">IAEA</strain>
    </source>
</reference>
<evidence type="ECO:0000256" key="2">
    <source>
        <dbReference type="ARBA" id="ARBA00022679"/>
    </source>
</evidence>
<dbReference type="EnsemblMetazoa" id="GBRI020934-RA">
    <property type="protein sequence ID" value="GBRI020934-PA"/>
    <property type="gene ID" value="GBRI020934"/>
</dbReference>
<evidence type="ECO:0000256" key="4">
    <source>
        <dbReference type="PIRSR" id="PIRSR600542-1"/>
    </source>
</evidence>
<comment type="similarity">
    <text evidence="1">Belongs to the carnitine/choline acetyltransferase family.</text>
</comment>
<evidence type="ECO:0000256" key="1">
    <source>
        <dbReference type="ARBA" id="ARBA00005232"/>
    </source>
</evidence>
<dbReference type="Gene3D" id="3.30.559.70">
    <property type="entry name" value="Choline/Carnitine o-acyltransferase, domain 2"/>
    <property type="match status" value="1"/>
</dbReference>
<dbReference type="GO" id="GO:0005777">
    <property type="term" value="C:peroxisome"/>
    <property type="evidence" value="ECO:0007669"/>
    <property type="project" value="TreeGrafter"/>
</dbReference>
<accession>A0A1A9WIF7</accession>
<feature type="domain" description="Choline/carnitine acyltransferase" evidence="5">
    <location>
        <begin position="26"/>
        <end position="559"/>
    </location>
</feature>
<dbReference type="Pfam" id="PF00755">
    <property type="entry name" value="Carn_acyltransf"/>
    <property type="match status" value="1"/>
</dbReference>
<keyword evidence="7" id="KW-1185">Reference proteome</keyword>
<dbReference type="InterPro" id="IPR042231">
    <property type="entry name" value="Cho/carn_acyl_trans_2"/>
</dbReference>
<evidence type="ECO:0000259" key="5">
    <source>
        <dbReference type="Pfam" id="PF00755"/>
    </source>
</evidence>
<organism evidence="6 7">
    <name type="scientific">Glossina brevipalpis</name>
    <dbReference type="NCBI Taxonomy" id="37001"/>
    <lineage>
        <taxon>Eukaryota</taxon>
        <taxon>Metazoa</taxon>
        <taxon>Ecdysozoa</taxon>
        <taxon>Arthropoda</taxon>
        <taxon>Hexapoda</taxon>
        <taxon>Insecta</taxon>
        <taxon>Pterygota</taxon>
        <taxon>Neoptera</taxon>
        <taxon>Endopterygota</taxon>
        <taxon>Diptera</taxon>
        <taxon>Brachycera</taxon>
        <taxon>Muscomorpha</taxon>
        <taxon>Hippoboscoidea</taxon>
        <taxon>Glossinidae</taxon>
        <taxon>Glossina</taxon>
    </lineage>
</organism>
<dbReference type="VEuPathDB" id="VectorBase:GBRI020934"/>
<sequence length="603" mass="69558">MDRASIYFLGKNERNTYEFDEELPPLPLPELRETMQRYYEIIKPFGTEEELANSRKVIENFEKGVGPTLQAELKERSSKMKNWLGEWWEMYGYHTSRVPLYPTTVMAMPAKLECVNVPETPEYALKNLARLMYHSIEFWDLLRKGALKPLSSNNGKIKYSSNLYKRFHSTTRVPGINIDHIEKHFKSVDEGKTPSHGLISGKGRFFIFETLRENDALITPQELLILVQRLRSILDYEPSGDAIAILSHDNRNDWAQNRLRLQEISTHNKNILQLIESSNIVVVLDENEPQDYEEISRLVVTGDFHSKWADRSSILVSYKNGKFGWIGEHSCYDGTISVSFSLFVQLSLLETPEPDWSEAEKLPLVALKELKFDINDIIRNEIERVQCDCNNRRTSVLVTHEIFDDYGKEYIKQCKLHPDSFVQVIMQLAYAEMHNEIAPTYETALMRHFYDGRTETLRSCTNEVYNFIKIALNKHSSKTKINQAFRAAVQHHKLMMDEARSGKGVDRHLFGLWCVAYRNQMKIPDLYSDPLYLKSGGGGNFLLSTSTLGYTVNVGFVAPIIHILVSSYNDSKKTSAPKFIAHFTDAFRKFKSLLDEAQSVYNK</sequence>
<keyword evidence="3" id="KW-0012">Acyltransferase</keyword>
<dbReference type="STRING" id="37001.A0A1A9WIF7"/>
<dbReference type="InterPro" id="IPR023213">
    <property type="entry name" value="CAT-like_dom_sf"/>
</dbReference>
<dbReference type="SUPFAM" id="SSF52777">
    <property type="entry name" value="CoA-dependent acyltransferases"/>
    <property type="match status" value="2"/>
</dbReference>
<evidence type="ECO:0000313" key="7">
    <source>
        <dbReference type="Proteomes" id="UP000091820"/>
    </source>
</evidence>